<dbReference type="EMBL" id="CP002455">
    <property type="protein sequence ID" value="ADX68464.1"/>
    <property type="molecule type" value="Genomic_DNA"/>
</dbReference>
<evidence type="ECO:0000313" key="2">
    <source>
        <dbReference type="Proteomes" id="UP000008641"/>
    </source>
</evidence>
<organism evidence="1 2">
    <name type="scientific">Weeksella virosa (strain ATCC 43766 / DSM 16922 / JCM 21250 / CCUG 30538 / CDC 9751 / IAM 14551 / NBRC 16016 / NCTC 11634 / CL345/78)</name>
    <dbReference type="NCBI Taxonomy" id="865938"/>
    <lineage>
        <taxon>Bacteria</taxon>
        <taxon>Pseudomonadati</taxon>
        <taxon>Bacteroidota</taxon>
        <taxon>Flavobacteriia</taxon>
        <taxon>Flavobacteriales</taxon>
        <taxon>Weeksellaceae</taxon>
        <taxon>Weeksella</taxon>
    </lineage>
</organism>
<sequence length="226" mass="24130">MKNSIITYLSLLIFTFISIGLKAQITQNISPGDIKNYSVDTDDSPEGTSGSTYEWKIFTTDATPQEITNSPSLSLTKNTTSGNNITIDWKTTPAGKYRLTVVETNNTCVGTSKEIFVIINEININFAADNVETCEDTATGFTVSNAPANSKILYTITGGTTNDNNPILIDAAGNGKITVTPTAGSTLIEVILTEIELSNGTKITITPENKASTIVIVVSTSDIVFD</sequence>
<dbReference type="STRING" id="865938.Weevi_1773"/>
<reference evidence="1 2" key="1">
    <citation type="journal article" date="2011" name="Stand. Genomic Sci.">
        <title>Complete genome sequence of Weeksella virosa type strain (9751).</title>
        <authorList>
            <person name="Lang E."/>
            <person name="Teshima H."/>
            <person name="Lucas S."/>
            <person name="Lapidus A."/>
            <person name="Hammon N."/>
            <person name="Deshpande S."/>
            <person name="Nolan M."/>
            <person name="Cheng J.F."/>
            <person name="Pitluck S."/>
            <person name="Liolios K."/>
            <person name="Pagani I."/>
            <person name="Mikhailova N."/>
            <person name="Ivanova N."/>
            <person name="Mavromatis K."/>
            <person name="Pati A."/>
            <person name="Tapia R."/>
            <person name="Han C."/>
            <person name="Goodwin L."/>
            <person name="Chen A."/>
            <person name="Palaniappan K."/>
            <person name="Land M."/>
            <person name="Hauser L."/>
            <person name="Chang Y.J."/>
            <person name="Jeffries C.D."/>
            <person name="Brambilla E.M."/>
            <person name="Kopitz M."/>
            <person name="Rohde M."/>
            <person name="Goker M."/>
            <person name="Tindall B.J."/>
            <person name="Detter J.C."/>
            <person name="Woyke T."/>
            <person name="Bristow J."/>
            <person name="Eisen J.A."/>
            <person name="Markowitz V."/>
            <person name="Hugenholtz P."/>
            <person name="Klenk H.P."/>
            <person name="Kyrpides N.C."/>
        </authorList>
    </citation>
    <scope>NUCLEOTIDE SEQUENCE [LARGE SCALE GENOMIC DNA]</scope>
    <source>
        <strain evidence="2">ATCC 43766 / DSM 16922 / JCM 21250 / NBRC 16016 / NCTC 11634 / CL345/78</strain>
    </source>
</reference>
<reference evidence="2" key="2">
    <citation type="journal article" date="2011" name="Stand. Genomic Sci.">
        <title>Complete genome sequence of Weeksella virosa type strain (9751T).</title>
        <authorList>
            <person name="Lang E."/>
            <person name="Teshima H."/>
            <person name="Lucas S."/>
            <person name="Lapidus A."/>
            <person name="Hammon N."/>
            <person name="Deshpande S."/>
            <person name="Nolan M."/>
            <person name="Cheng J."/>
            <person name="Pitluck S."/>
            <person name="Liolios K."/>
            <person name="Pagani I."/>
            <person name="Mikhailova N."/>
            <person name="Ivanova N."/>
            <person name="Mavromatis K."/>
            <person name="Pati A."/>
            <person name="Tapia R."/>
            <person name="Han C."/>
            <person name="Goodwin L."/>
            <person name="Chen A."/>
            <person name="Palaniappan K."/>
            <person name="Land M."/>
            <person name="Hauser L."/>
            <person name="Chang Y."/>
            <person name="Jeffries C."/>
            <person name="Brambilla E."/>
            <person name="Kopitz M."/>
            <person name="Rohde M."/>
            <person name="Goker M."/>
            <person name="Tindall B."/>
            <person name="Detter J."/>
            <person name="Woyke T."/>
            <person name="Bristow J."/>
            <person name="Eisen J."/>
            <person name="Markowitz V."/>
            <person name="Hugenholtz P."/>
            <person name="Klenk H."/>
            <person name="Kyrpides N."/>
        </authorList>
    </citation>
    <scope>NUCLEOTIDE SEQUENCE [LARGE SCALE GENOMIC DNA]</scope>
    <source>
        <strain evidence="2">ATCC 43766 / DSM 16922 / JCM 21250 / NBRC 16016 / NCTC 11634 / CL345/78</strain>
    </source>
</reference>
<dbReference type="RefSeq" id="WP_013598853.1">
    <property type="nucleotide sequence ID" value="NC_015144.1"/>
</dbReference>
<accession>F0P0A4</accession>
<dbReference type="HOGENOM" id="CLU_1224334_0_0_10"/>
<dbReference type="AlphaFoldDB" id="F0P0A4"/>
<protein>
    <submittedName>
        <fullName evidence="1">Uncharacterized protein</fullName>
    </submittedName>
</protein>
<evidence type="ECO:0000313" key="1">
    <source>
        <dbReference type="EMBL" id="ADX68464.1"/>
    </source>
</evidence>
<keyword evidence="2" id="KW-1185">Reference proteome</keyword>
<gene>
    <name evidence="1" type="ordered locus">Weevi_1773</name>
</gene>
<dbReference type="OrthoDB" id="1447704at2"/>
<name>F0P0A4_WEEVC</name>
<proteinExistence type="predicted"/>
<dbReference type="KEGG" id="wvi:Weevi_1773"/>
<dbReference type="Proteomes" id="UP000008641">
    <property type="component" value="Chromosome"/>
</dbReference>